<feature type="domain" description="Type II secretion system protein GspF" evidence="7">
    <location>
        <begin position="114"/>
        <end position="239"/>
    </location>
</feature>
<comment type="caution">
    <text evidence="8">The sequence shown here is derived from an EMBL/GenBank/DDBJ whole genome shotgun (WGS) entry which is preliminary data.</text>
</comment>
<proteinExistence type="predicted"/>
<keyword evidence="9" id="KW-1185">Reference proteome</keyword>
<keyword evidence="3 6" id="KW-0812">Transmembrane</keyword>
<dbReference type="InterPro" id="IPR018076">
    <property type="entry name" value="T2SS_GspF_dom"/>
</dbReference>
<protein>
    <submittedName>
        <fullName evidence="8">Type II secretion system protein F</fullName>
    </submittedName>
</protein>
<feature type="transmembrane region" description="Helical" evidence="6">
    <location>
        <begin position="255"/>
        <end position="272"/>
    </location>
</feature>
<keyword evidence="5 6" id="KW-0472">Membrane</keyword>
<dbReference type="RefSeq" id="WP_124870268.1">
    <property type="nucleotide sequence ID" value="NZ_RQZF01000005.1"/>
</dbReference>
<gene>
    <name evidence="8" type="ORF">EII11_06280</name>
</gene>
<evidence type="ECO:0000256" key="3">
    <source>
        <dbReference type="ARBA" id="ARBA00022692"/>
    </source>
</evidence>
<dbReference type="EMBL" id="RQZF01000005">
    <property type="protein sequence ID" value="RRC95238.1"/>
    <property type="molecule type" value="Genomic_DNA"/>
</dbReference>
<evidence type="ECO:0000313" key="8">
    <source>
        <dbReference type="EMBL" id="RRC95238.1"/>
    </source>
</evidence>
<dbReference type="OrthoDB" id="3217742at2"/>
<evidence type="ECO:0000256" key="4">
    <source>
        <dbReference type="ARBA" id="ARBA00022989"/>
    </source>
</evidence>
<sequence length="286" mass="30607">MEGVLIGLGVGVGLLLILSVVAGVPAVRLRSPQWFLRWQDRVQRANLEGLTVPRLVGVSVALSLVVFVVAFAWTGVGPVSLILAVVTAPLPNAFVSARAHKRSRQMREVWPEIIDSLVSGVRAGASLPDLLIDLGENGPPSMRGVFAAFAADYRAEGRFDPALVRLKERCADPVADRIVEALRLAREVGGSDLSLLLRDLATLLREDARVRGELEARQSWTVNAARLGVAAPWVVLLLISGQSHAAAAYATSEGLGILGFGAIVSAIAYAIMRRIGRLSTDQRSLR</sequence>
<dbReference type="Proteomes" id="UP000280444">
    <property type="component" value="Unassembled WGS sequence"/>
</dbReference>
<feature type="transmembrane region" description="Helical" evidence="6">
    <location>
        <begin position="50"/>
        <end position="73"/>
    </location>
</feature>
<evidence type="ECO:0000256" key="5">
    <source>
        <dbReference type="ARBA" id="ARBA00023136"/>
    </source>
</evidence>
<organism evidence="8 9">
    <name type="scientific">Schaalia canis</name>
    <dbReference type="NCBI Taxonomy" id="100469"/>
    <lineage>
        <taxon>Bacteria</taxon>
        <taxon>Bacillati</taxon>
        <taxon>Actinomycetota</taxon>
        <taxon>Actinomycetes</taxon>
        <taxon>Actinomycetales</taxon>
        <taxon>Actinomycetaceae</taxon>
        <taxon>Schaalia</taxon>
    </lineage>
</organism>
<evidence type="ECO:0000256" key="2">
    <source>
        <dbReference type="ARBA" id="ARBA00022475"/>
    </source>
</evidence>
<accession>A0A3P1SDM6</accession>
<evidence type="ECO:0000256" key="1">
    <source>
        <dbReference type="ARBA" id="ARBA00004651"/>
    </source>
</evidence>
<feature type="transmembrane region" description="Helical" evidence="6">
    <location>
        <begin position="79"/>
        <end position="97"/>
    </location>
</feature>
<name>A0A3P1SDM6_9ACTO</name>
<evidence type="ECO:0000313" key="9">
    <source>
        <dbReference type="Proteomes" id="UP000280444"/>
    </source>
</evidence>
<evidence type="ECO:0000259" key="7">
    <source>
        <dbReference type="Pfam" id="PF00482"/>
    </source>
</evidence>
<dbReference type="PANTHER" id="PTHR35007">
    <property type="entry name" value="INTEGRAL MEMBRANE PROTEIN-RELATED"/>
    <property type="match status" value="1"/>
</dbReference>
<feature type="transmembrane region" description="Helical" evidence="6">
    <location>
        <begin position="6"/>
        <end position="29"/>
    </location>
</feature>
<dbReference type="AlphaFoldDB" id="A0A3P1SDM6"/>
<comment type="subcellular location">
    <subcellularLocation>
        <location evidence="1">Cell membrane</location>
        <topology evidence="1">Multi-pass membrane protein</topology>
    </subcellularLocation>
</comment>
<keyword evidence="2" id="KW-1003">Cell membrane</keyword>
<evidence type="ECO:0000256" key="6">
    <source>
        <dbReference type="SAM" id="Phobius"/>
    </source>
</evidence>
<feature type="transmembrane region" description="Helical" evidence="6">
    <location>
        <begin position="227"/>
        <end position="249"/>
    </location>
</feature>
<reference evidence="8 9" key="1">
    <citation type="submission" date="2018-11" db="EMBL/GenBank/DDBJ databases">
        <title>Genomes From Bacteria Associated with the Canine Oral Cavity: a Test Case for Automated Genome-Based Taxonomic Assignment.</title>
        <authorList>
            <person name="Coil D.A."/>
            <person name="Jospin G."/>
            <person name="Darling A.E."/>
            <person name="Wallis C."/>
            <person name="Davis I.J."/>
            <person name="Harris S."/>
            <person name="Eisen J.A."/>
            <person name="Holcombe L.J."/>
            <person name="O'Flynn C."/>
        </authorList>
    </citation>
    <scope>NUCLEOTIDE SEQUENCE [LARGE SCALE GENOMIC DNA]</scope>
    <source>
        <strain evidence="8 9">OH770</strain>
    </source>
</reference>
<dbReference type="GO" id="GO:0005886">
    <property type="term" value="C:plasma membrane"/>
    <property type="evidence" value="ECO:0007669"/>
    <property type="project" value="UniProtKB-SubCell"/>
</dbReference>
<keyword evidence="4 6" id="KW-1133">Transmembrane helix</keyword>
<dbReference type="Pfam" id="PF00482">
    <property type="entry name" value="T2SSF"/>
    <property type="match status" value="1"/>
</dbReference>
<dbReference type="PANTHER" id="PTHR35007:SF3">
    <property type="entry name" value="POSSIBLE CONSERVED ALANINE RICH MEMBRANE PROTEIN"/>
    <property type="match status" value="1"/>
</dbReference>